<evidence type="ECO:0008006" key="4">
    <source>
        <dbReference type="Google" id="ProtNLM"/>
    </source>
</evidence>
<accession>A0ABY7PQA1</accession>
<gene>
    <name evidence="2" type="ORF">O9Z63_01540</name>
</gene>
<dbReference type="RefSeq" id="WP_270127507.1">
    <property type="nucleotide sequence ID" value="NZ_CP115396.1"/>
</dbReference>
<evidence type="ECO:0000256" key="1">
    <source>
        <dbReference type="SAM" id="SignalP"/>
    </source>
</evidence>
<keyword evidence="1" id="KW-0732">Signal</keyword>
<feature type="chain" id="PRO_5045150985" description="Outer membrane protein beta-barrel domain-containing protein" evidence="1">
    <location>
        <begin position="22"/>
        <end position="305"/>
    </location>
</feature>
<proteinExistence type="predicted"/>
<evidence type="ECO:0000313" key="3">
    <source>
        <dbReference type="Proteomes" id="UP001211872"/>
    </source>
</evidence>
<sequence>MNRSVFSRPALALAAATSLLAGACSAPRNIVSTGKVTPRGEFRGGGNVSFNIASETISQTGATLKSAAEAVGNKDTVGYSRTIDNLQLAALAYTLDPLRASPDLYLRYGIYDRFDVGYKYAFGSHVFDAMYQFMGPTGTPERPQGAAGATYGSIGLQFATQRAKLPSIPYLSTISDALGFSASRKDLIVPLVVSHSFGPEEEIGAFSYGLVYSRSFLRYGFENQKVYTPGGKVPSLPEQRVSYNSFGAFASAKVGYRYVYFLPSVGVYYQNYGTYRLLNNATGKLSGFTFVPSVGVQFRVPNSRR</sequence>
<name>A0ABY7PQA1_9BACT</name>
<dbReference type="EMBL" id="CP115396">
    <property type="protein sequence ID" value="WBO84939.1"/>
    <property type="molecule type" value="Genomic_DNA"/>
</dbReference>
<protein>
    <recommendedName>
        <fullName evidence="4">Outer membrane protein beta-barrel domain-containing protein</fullName>
    </recommendedName>
</protein>
<evidence type="ECO:0000313" key="2">
    <source>
        <dbReference type="EMBL" id="WBO84939.1"/>
    </source>
</evidence>
<dbReference type="PROSITE" id="PS51257">
    <property type="entry name" value="PROKAR_LIPOPROTEIN"/>
    <property type="match status" value="1"/>
</dbReference>
<reference evidence="2 3" key="1">
    <citation type="journal article" date="2011" name="Int. J. Syst. Evol. Microbiol.">
        <title>Hymenobacter yonginensis sp. nov., isolated from a mesotrophic artificial lake.</title>
        <authorList>
            <person name="Joung Y."/>
            <person name="Cho S.H."/>
            <person name="Kim H."/>
            <person name="Kim S.B."/>
            <person name="Joh K."/>
        </authorList>
    </citation>
    <scope>NUCLEOTIDE SEQUENCE [LARGE SCALE GENOMIC DNA]</scope>
    <source>
        <strain evidence="2 3">KCTC 22745</strain>
    </source>
</reference>
<organism evidence="2 3">
    <name type="scientific">Hymenobacter yonginensis</name>
    <dbReference type="NCBI Taxonomy" id="748197"/>
    <lineage>
        <taxon>Bacteria</taxon>
        <taxon>Pseudomonadati</taxon>
        <taxon>Bacteroidota</taxon>
        <taxon>Cytophagia</taxon>
        <taxon>Cytophagales</taxon>
        <taxon>Hymenobacteraceae</taxon>
        <taxon>Hymenobacter</taxon>
    </lineage>
</organism>
<feature type="signal peptide" evidence="1">
    <location>
        <begin position="1"/>
        <end position="21"/>
    </location>
</feature>
<dbReference type="Proteomes" id="UP001211872">
    <property type="component" value="Chromosome"/>
</dbReference>
<keyword evidence="3" id="KW-1185">Reference proteome</keyword>